<organism evidence="1 2">
    <name type="scientific">Purpureocillium lilacinum</name>
    <name type="common">Paecilomyces lilacinus</name>
    <dbReference type="NCBI Taxonomy" id="33203"/>
    <lineage>
        <taxon>Eukaryota</taxon>
        <taxon>Fungi</taxon>
        <taxon>Dikarya</taxon>
        <taxon>Ascomycota</taxon>
        <taxon>Pezizomycotina</taxon>
        <taxon>Sordariomycetes</taxon>
        <taxon>Hypocreomycetidae</taxon>
        <taxon>Hypocreales</taxon>
        <taxon>Ophiocordycipitaceae</taxon>
        <taxon>Purpureocillium</taxon>
    </lineage>
</organism>
<gene>
    <name evidence="1" type="ORF">ACCO45_009722</name>
</gene>
<protein>
    <submittedName>
        <fullName evidence="1">Uncharacterized protein</fullName>
    </submittedName>
</protein>
<proteinExistence type="predicted"/>
<evidence type="ECO:0000313" key="2">
    <source>
        <dbReference type="Proteomes" id="UP001638806"/>
    </source>
</evidence>
<name>A0ACC4DN59_PURLI</name>
<dbReference type="EMBL" id="JBGNUJ010000008">
    <property type="protein sequence ID" value="KAL3956876.1"/>
    <property type="molecule type" value="Genomic_DNA"/>
</dbReference>
<evidence type="ECO:0000313" key="1">
    <source>
        <dbReference type="EMBL" id="KAL3956876.1"/>
    </source>
</evidence>
<accession>A0ACC4DN59</accession>
<comment type="caution">
    <text evidence="1">The sequence shown here is derived from an EMBL/GenBank/DDBJ whole genome shotgun (WGS) entry which is preliminary data.</text>
</comment>
<reference evidence="1" key="1">
    <citation type="submission" date="2024-12" db="EMBL/GenBank/DDBJ databases">
        <title>Comparative genomics and development of molecular markers within Purpureocillium lilacinum and among Purpureocillium species.</title>
        <authorList>
            <person name="Yeh Z.-Y."/>
            <person name="Ni N.-T."/>
            <person name="Lo P.-H."/>
            <person name="Mushyakhwo K."/>
            <person name="Lin C.-F."/>
            <person name="Nai Y.-S."/>
        </authorList>
    </citation>
    <scope>NUCLEOTIDE SEQUENCE</scope>
    <source>
        <strain evidence="1">NCHU-NPUST-175</strain>
    </source>
</reference>
<dbReference type="Proteomes" id="UP001638806">
    <property type="component" value="Unassembled WGS sequence"/>
</dbReference>
<sequence length="471" mass="51349">MSHAMAGRRQIMTRWANAALNVRQFSTSGPRQSAGLKINADRLNKTLHDTCQWGAAHRYGSGPTETGMARLALTDDDAHVRRWFADEVKSLGCSLTVDQMGNMFAKRPGAGKAKAPMIAMGSHLDTQPRGGRYDGILGVMAGLEALRTLQENGYKTNFDIGLVNWTNTDASQRGGSPVSQVHGLVRRLGRRDPDGQGLESGRRFRPGDNDEVGAPEARLPGRRGLLERRGSRCPSVRSLRAAHRTGPDPRARGQEDWRRLWSSGVQVVHLHSRRPRRPHWHDTLEARSDPLLAAAKMIASSHAIAKKYGALASTGIVKIPTNSSTNTIASETSFTLDIRHPEDGVVAEVEKLCLDSFRQISKEDGKGVALSWTLDTDSPAVKFDRDCIQAVEAAATELVGPDGWLPITSGAGHDSVYTSSRCPTTMIFVPCRDGVSHHPEEYCSPEDCAIGTQALLDAVLYYDERKGSTIS</sequence>
<keyword evidence="2" id="KW-1185">Reference proteome</keyword>